<sequence length="132" mass="14338">MSESLVEVTFALDDPSLDQYERQEFAKKLLKQLREQGDAETVERSDDLNIEIGSKGGLDKLVGVLTAEVKFGNLVKFFGFVGEKFAEKPIKVHVKVGDREVTIEGTGEKAIAQAKEVAAELQALLSGDVANG</sequence>
<comment type="caution">
    <text evidence="1">The sequence shown here is derived from an EMBL/GenBank/DDBJ whole genome shotgun (WGS) entry which is preliminary data.</text>
</comment>
<evidence type="ECO:0000313" key="2">
    <source>
        <dbReference type="Proteomes" id="UP001152872"/>
    </source>
</evidence>
<organism evidence="1 2">
    <name type="scientific">Pseudanabaena catenata USMAC16</name>
    <dbReference type="NCBI Taxonomy" id="1855837"/>
    <lineage>
        <taxon>Bacteria</taxon>
        <taxon>Bacillati</taxon>
        <taxon>Cyanobacteriota</taxon>
        <taxon>Cyanophyceae</taxon>
        <taxon>Pseudanabaenales</taxon>
        <taxon>Pseudanabaenaceae</taxon>
        <taxon>Pseudanabaena</taxon>
    </lineage>
</organism>
<dbReference type="AlphaFoldDB" id="A0A9X4MBB5"/>
<gene>
    <name evidence="1" type="ORF">FEV09_17330</name>
</gene>
<accession>A0A9X4MBB5</accession>
<proteinExistence type="predicted"/>
<name>A0A9X4MBB5_9CYAN</name>
<dbReference type="Proteomes" id="UP001152872">
    <property type="component" value="Unassembled WGS sequence"/>
</dbReference>
<protein>
    <submittedName>
        <fullName evidence="1">Uncharacterized protein</fullName>
    </submittedName>
</protein>
<evidence type="ECO:0000313" key="1">
    <source>
        <dbReference type="EMBL" id="MDG3496307.1"/>
    </source>
</evidence>
<dbReference type="RefSeq" id="WP_009628481.1">
    <property type="nucleotide sequence ID" value="NZ_VBTY01000171.1"/>
</dbReference>
<reference evidence="1" key="1">
    <citation type="submission" date="2019-05" db="EMBL/GenBank/DDBJ databases">
        <title>Whole genome sequencing of Pseudanabaena catenata USMAC16.</title>
        <authorList>
            <person name="Khan Z."/>
            <person name="Omar W.M."/>
            <person name="Convey P."/>
            <person name="Merican F."/>
            <person name="Najimudin N."/>
        </authorList>
    </citation>
    <scope>NUCLEOTIDE SEQUENCE</scope>
    <source>
        <strain evidence="1">USMAC16</strain>
    </source>
</reference>
<keyword evidence="2" id="KW-1185">Reference proteome</keyword>
<dbReference type="EMBL" id="VBTY01000171">
    <property type="protein sequence ID" value="MDG3496307.1"/>
    <property type="molecule type" value="Genomic_DNA"/>
</dbReference>